<keyword evidence="5" id="KW-0804">Transcription</keyword>
<dbReference type="CDD" id="cd22918">
    <property type="entry name" value="HFD_TAF8"/>
    <property type="match status" value="1"/>
</dbReference>
<evidence type="ECO:0000256" key="8">
    <source>
        <dbReference type="SAM" id="Phobius"/>
    </source>
</evidence>
<evidence type="ECO:0000259" key="9">
    <source>
        <dbReference type="SMART" id="SM00576"/>
    </source>
</evidence>
<comment type="caution">
    <text evidence="10">The sequence shown here is derived from an EMBL/GenBank/DDBJ whole genome shotgun (WGS) entry which is preliminary data.</text>
</comment>
<comment type="similarity">
    <text evidence="2">Belongs to the TAF8 family.</text>
</comment>
<dbReference type="Proteomes" id="UP000024635">
    <property type="component" value="Unassembled WGS sequence"/>
</dbReference>
<dbReference type="AlphaFoldDB" id="A0A016SIG5"/>
<sequence>MHDEAKQDQRSNLDLLFCASYLIFTQILLVKLDTPESEFNEEIDAYANLLEDEAVGLSPAAPVRPVPLGVEVKGDGDIPPELWPEDDPYDQVIKQSVAAICSSVGFDAIDANMLEVLAQRLKNYLCSICLGAKLNCEAAGRNIAIASDVWLALADLGHKMDQLPGYLRHLRVTGTIAIAPPRERQEPPILPPMLVGQSRPHPPYVHEFFPAFPEPHTYIHTEISGEPDLTYEAVRKTAAQRRREMERSLINYMMCMHAHTTLFPQFESKVRNEAKQYLRDVERERDFRKQRAEAIKAGIIEDKYSDRADVDSDEDSESDKDEMVSDGDLEEVAETEMNMMLQRIPATCTVEFPLFYFNGNYITFFPLINPMPEARPFMSCMRSDEMKERGCDDEDEEEDSEKKENGDETNMGRTRNSASGGAEDGDGHGHAYDNPYIRIAQIQRKELKLLRESLEPST</sequence>
<reference evidence="11" key="1">
    <citation type="journal article" date="2015" name="Nat. Genet.">
        <title>The genome and transcriptome of the zoonotic hookworm Ancylostoma ceylanicum identify infection-specific gene families.</title>
        <authorList>
            <person name="Schwarz E.M."/>
            <person name="Hu Y."/>
            <person name="Antoshechkin I."/>
            <person name="Miller M.M."/>
            <person name="Sternberg P.W."/>
            <person name="Aroian R.V."/>
        </authorList>
    </citation>
    <scope>NUCLEOTIDE SEQUENCE</scope>
    <source>
        <strain evidence="11">HY135</strain>
    </source>
</reference>
<comment type="subcellular location">
    <subcellularLocation>
        <location evidence="1">Nucleus</location>
    </subcellularLocation>
</comment>
<dbReference type="STRING" id="53326.A0A016SIG5"/>
<keyword evidence="11" id="KW-1185">Reference proteome</keyword>
<keyword evidence="8" id="KW-1133">Transmembrane helix</keyword>
<dbReference type="CDD" id="cd08049">
    <property type="entry name" value="TAF8"/>
    <property type="match status" value="1"/>
</dbReference>
<feature type="region of interest" description="Disordered" evidence="7">
    <location>
        <begin position="386"/>
        <end position="433"/>
    </location>
</feature>
<dbReference type="PANTHER" id="PTHR46469:SF1">
    <property type="entry name" value="TRANSCRIPTION INITIATION FACTOR TFIID SUBUNIT 8"/>
    <property type="match status" value="1"/>
</dbReference>
<evidence type="ECO:0000256" key="5">
    <source>
        <dbReference type="ARBA" id="ARBA00023163"/>
    </source>
</evidence>
<accession>A0A016SIG5</accession>
<dbReference type="SUPFAM" id="SSF47113">
    <property type="entry name" value="Histone-fold"/>
    <property type="match status" value="1"/>
</dbReference>
<dbReference type="PANTHER" id="PTHR46469">
    <property type="entry name" value="TRANSCRIPTION INITIATION FACTOR TFIID SUBUNIT 8"/>
    <property type="match status" value="1"/>
</dbReference>
<dbReference type="OrthoDB" id="2193813at2759"/>
<dbReference type="GO" id="GO:0006367">
    <property type="term" value="P:transcription initiation at RNA polymerase II promoter"/>
    <property type="evidence" value="ECO:0007669"/>
    <property type="project" value="TreeGrafter"/>
</dbReference>
<proteinExistence type="inferred from homology"/>
<keyword evidence="8" id="KW-0472">Membrane</keyword>
<feature type="domain" description="Bromodomain associated" evidence="9">
    <location>
        <begin position="86"/>
        <end position="162"/>
    </location>
</feature>
<evidence type="ECO:0000256" key="2">
    <source>
        <dbReference type="ARBA" id="ARBA00008767"/>
    </source>
</evidence>
<evidence type="ECO:0000256" key="4">
    <source>
        <dbReference type="ARBA" id="ARBA00023015"/>
    </source>
</evidence>
<dbReference type="GO" id="GO:0046982">
    <property type="term" value="F:protein heterodimerization activity"/>
    <property type="evidence" value="ECO:0007669"/>
    <property type="project" value="InterPro"/>
</dbReference>
<dbReference type="Gene3D" id="1.10.20.10">
    <property type="entry name" value="Histone, subunit A"/>
    <property type="match status" value="1"/>
</dbReference>
<dbReference type="EMBL" id="JARK01001560">
    <property type="protein sequence ID" value="EYB90084.1"/>
    <property type="molecule type" value="Genomic_DNA"/>
</dbReference>
<dbReference type="SMART" id="SM00576">
    <property type="entry name" value="BTP"/>
    <property type="match status" value="1"/>
</dbReference>
<name>A0A016SIG5_9BILA</name>
<feature type="compositionally biased region" description="Acidic residues" evidence="7">
    <location>
        <begin position="311"/>
        <end position="327"/>
    </location>
</feature>
<evidence type="ECO:0000313" key="11">
    <source>
        <dbReference type="Proteomes" id="UP000024635"/>
    </source>
</evidence>
<keyword evidence="8" id="KW-0812">Transmembrane</keyword>
<evidence type="ECO:0000256" key="7">
    <source>
        <dbReference type="SAM" id="MobiDB-lite"/>
    </source>
</evidence>
<dbReference type="InterPro" id="IPR009072">
    <property type="entry name" value="Histone-fold"/>
</dbReference>
<dbReference type="GO" id="GO:0005669">
    <property type="term" value="C:transcription factor TFIID complex"/>
    <property type="evidence" value="ECO:0007669"/>
    <property type="project" value="InterPro"/>
</dbReference>
<dbReference type="InterPro" id="IPR037818">
    <property type="entry name" value="TAF8"/>
</dbReference>
<feature type="region of interest" description="Disordered" evidence="7">
    <location>
        <begin position="306"/>
        <end position="327"/>
    </location>
</feature>
<dbReference type="Pfam" id="PF07524">
    <property type="entry name" value="Bromo_TP"/>
    <property type="match status" value="1"/>
</dbReference>
<dbReference type="Pfam" id="PF10406">
    <property type="entry name" value="TAF8_C"/>
    <property type="match status" value="1"/>
</dbReference>
<protein>
    <recommendedName>
        <fullName evidence="3">Transcription initiation factor TFIID subunit 8</fullName>
    </recommendedName>
</protein>
<dbReference type="InterPro" id="IPR019473">
    <property type="entry name" value="TFIID_su8_C"/>
</dbReference>
<gene>
    <name evidence="10" type="primary">Acey_s0224.g2741</name>
    <name evidence="10" type="synonym">Acey-taf-8</name>
    <name evidence="10" type="ORF">Y032_0224g2741</name>
</gene>
<keyword evidence="4" id="KW-0805">Transcription regulation</keyword>
<dbReference type="InterPro" id="IPR006565">
    <property type="entry name" value="BTP"/>
</dbReference>
<organism evidence="10 11">
    <name type="scientific">Ancylostoma ceylanicum</name>
    <dbReference type="NCBI Taxonomy" id="53326"/>
    <lineage>
        <taxon>Eukaryota</taxon>
        <taxon>Metazoa</taxon>
        <taxon>Ecdysozoa</taxon>
        <taxon>Nematoda</taxon>
        <taxon>Chromadorea</taxon>
        <taxon>Rhabditida</taxon>
        <taxon>Rhabditina</taxon>
        <taxon>Rhabditomorpha</taxon>
        <taxon>Strongyloidea</taxon>
        <taxon>Ancylostomatidae</taxon>
        <taxon>Ancylostomatinae</taxon>
        <taxon>Ancylostoma</taxon>
    </lineage>
</organism>
<evidence type="ECO:0000256" key="6">
    <source>
        <dbReference type="ARBA" id="ARBA00023242"/>
    </source>
</evidence>
<evidence type="ECO:0000256" key="1">
    <source>
        <dbReference type="ARBA" id="ARBA00004123"/>
    </source>
</evidence>
<feature type="transmembrane region" description="Helical" evidence="8">
    <location>
        <begin position="12"/>
        <end position="30"/>
    </location>
</feature>
<evidence type="ECO:0000313" key="10">
    <source>
        <dbReference type="EMBL" id="EYB90084.1"/>
    </source>
</evidence>
<evidence type="ECO:0000256" key="3">
    <source>
        <dbReference type="ARBA" id="ARBA00017307"/>
    </source>
</evidence>
<keyword evidence="6" id="KW-0539">Nucleus</keyword>